<gene>
    <name evidence="1" type="ORF">Hgul01_05430</name>
</gene>
<proteinExistence type="predicted"/>
<accession>A0ABP9X889</accession>
<organism evidence="1 2">
    <name type="scientific">Herpetosiphon gulosus</name>
    <dbReference type="NCBI Taxonomy" id="1973496"/>
    <lineage>
        <taxon>Bacteria</taxon>
        <taxon>Bacillati</taxon>
        <taxon>Chloroflexota</taxon>
        <taxon>Chloroflexia</taxon>
        <taxon>Herpetosiphonales</taxon>
        <taxon>Herpetosiphonaceae</taxon>
        <taxon>Herpetosiphon</taxon>
    </lineage>
</organism>
<sequence>MIQPKAKALQKRLHERLSRIEIKKNHGYALSWEDWEELGRCYYYLRDERATEYLRRAALLVVEQRVGTIDPRSSSSLFEHAGDWFYAANLYRLIGDEASMRACIAKVRALEGYPVWMEWPVNVEFYWDLLALSALMEGDAPQALIYDAKIAALPQRENPDRPWSGRLAEAIVQTDVSAIRAIGDELHGLLTRYHGKPWDTSYLNLWDWYEFTDRVAAEVERAAVPTE</sequence>
<evidence type="ECO:0000313" key="1">
    <source>
        <dbReference type="EMBL" id="GAA5531605.1"/>
    </source>
</evidence>
<reference evidence="1 2" key="1">
    <citation type="submission" date="2024-02" db="EMBL/GenBank/DDBJ databases">
        <title>Herpetosiphon gulosus NBRC 112829.</title>
        <authorList>
            <person name="Ichikawa N."/>
            <person name="Katano-Makiyama Y."/>
            <person name="Hidaka K."/>
        </authorList>
    </citation>
    <scope>NUCLEOTIDE SEQUENCE [LARGE SCALE GENOMIC DNA]</scope>
    <source>
        <strain evidence="1 2">NBRC 112829</strain>
    </source>
</reference>
<comment type="caution">
    <text evidence="1">The sequence shown here is derived from an EMBL/GenBank/DDBJ whole genome shotgun (WGS) entry which is preliminary data.</text>
</comment>
<dbReference type="RefSeq" id="WP_345725151.1">
    <property type="nucleotide sequence ID" value="NZ_BAABRU010000075.1"/>
</dbReference>
<evidence type="ECO:0000313" key="2">
    <source>
        <dbReference type="Proteomes" id="UP001428290"/>
    </source>
</evidence>
<keyword evidence="2" id="KW-1185">Reference proteome</keyword>
<name>A0ABP9X889_9CHLR</name>
<dbReference type="Proteomes" id="UP001428290">
    <property type="component" value="Unassembled WGS sequence"/>
</dbReference>
<dbReference type="EMBL" id="BAABRU010000075">
    <property type="protein sequence ID" value="GAA5531605.1"/>
    <property type="molecule type" value="Genomic_DNA"/>
</dbReference>
<protein>
    <submittedName>
        <fullName evidence="1">Uncharacterized protein</fullName>
    </submittedName>
</protein>